<evidence type="ECO:0000313" key="1">
    <source>
        <dbReference type="EMBL" id="API52907.1"/>
    </source>
</evidence>
<dbReference type="AlphaFoldDB" id="A0A1L3ZBB4"/>
<proteinExistence type="predicted"/>
<dbReference type="Proteomes" id="UP000183050">
    <property type="component" value="Chromosome"/>
</dbReference>
<organism evidence="1 2">
    <name type="scientific">Rhizobium leguminosarum</name>
    <dbReference type="NCBI Taxonomy" id="384"/>
    <lineage>
        <taxon>Bacteria</taxon>
        <taxon>Pseudomonadati</taxon>
        <taxon>Pseudomonadota</taxon>
        <taxon>Alphaproteobacteria</taxon>
        <taxon>Hyphomicrobiales</taxon>
        <taxon>Rhizobiaceae</taxon>
        <taxon>Rhizobium/Agrobacterium group</taxon>
        <taxon>Rhizobium</taxon>
    </lineage>
</organism>
<protein>
    <submittedName>
        <fullName evidence="1">Uncharacterized protein</fullName>
    </submittedName>
</protein>
<dbReference type="EMBL" id="CP018228">
    <property type="protein sequence ID" value="API52907.1"/>
    <property type="molecule type" value="Genomic_DNA"/>
</dbReference>
<evidence type="ECO:0000313" key="2">
    <source>
        <dbReference type="Proteomes" id="UP000183050"/>
    </source>
</evidence>
<sequence>MSYETHGHASTDHRSKEYQCWLDIKGRCFNPKSQPYKYYGGRGITMCDRWVKSFSAFLDDVGSCPDGMTIERINNNGNYEPGNCRWATRAEQVANRSSSRLVEINGEYIPLKAACQRLGLKHKTVSGRIDRGWPVDRALTPSLWNNPKKVRSAIQ</sequence>
<reference evidence="1 2" key="1">
    <citation type="submission" date="2016-11" db="EMBL/GenBank/DDBJ databases">
        <title>Rhizobium leguminosarum bv. viciae strain Vaf12 isolated from Vavilovia formosa root nodules from Russia, Dagestan.</title>
        <authorList>
            <person name="Kimeklis A."/>
        </authorList>
    </citation>
    <scope>NUCLEOTIDE SEQUENCE [LARGE SCALE GENOMIC DNA]</scope>
    <source>
        <strain evidence="1 2">Vaf-108</strain>
    </source>
</reference>
<name>A0A1L3ZBB4_RHILE</name>
<dbReference type="RefSeq" id="WP_072639352.1">
    <property type="nucleotide sequence ID" value="NZ_CP018228.1"/>
</dbReference>
<gene>
    <name evidence="1" type="ORF">BMW22_15900</name>
</gene>
<accession>A0A1L3ZBB4</accession>